<accession>A0A1F5EJP9</accession>
<organism evidence="1 2">
    <name type="scientific">Candidatus Campbellbacteria bacterium RIFOXYC2_FULL_35_25</name>
    <dbReference type="NCBI Taxonomy" id="1797582"/>
    <lineage>
        <taxon>Bacteria</taxon>
        <taxon>Candidatus Campbelliibacteriota</taxon>
    </lineage>
</organism>
<dbReference type="STRING" id="1797582.A2442_03610"/>
<proteinExistence type="predicted"/>
<protein>
    <submittedName>
        <fullName evidence="1">Uncharacterized protein</fullName>
    </submittedName>
</protein>
<dbReference type="AlphaFoldDB" id="A0A1F5EJP9"/>
<evidence type="ECO:0000313" key="2">
    <source>
        <dbReference type="Proteomes" id="UP000179003"/>
    </source>
</evidence>
<sequence length="65" mass="7765">MKFQIKFRYFGRWHSPSKKQKKILDARITISGIKSELWDILVQGKPIAMRESVLGAEYWLRVAKW</sequence>
<reference evidence="1 2" key="1">
    <citation type="journal article" date="2016" name="Nat. Commun.">
        <title>Thousands of microbial genomes shed light on interconnected biogeochemical processes in an aquifer system.</title>
        <authorList>
            <person name="Anantharaman K."/>
            <person name="Brown C.T."/>
            <person name="Hug L.A."/>
            <person name="Sharon I."/>
            <person name="Castelle C.J."/>
            <person name="Probst A.J."/>
            <person name="Thomas B.C."/>
            <person name="Singh A."/>
            <person name="Wilkins M.J."/>
            <person name="Karaoz U."/>
            <person name="Brodie E.L."/>
            <person name="Williams K.H."/>
            <person name="Hubbard S.S."/>
            <person name="Banfield J.F."/>
        </authorList>
    </citation>
    <scope>NUCLEOTIDE SEQUENCE [LARGE SCALE GENOMIC DNA]</scope>
</reference>
<comment type="caution">
    <text evidence="1">The sequence shown here is derived from an EMBL/GenBank/DDBJ whole genome shotgun (WGS) entry which is preliminary data.</text>
</comment>
<evidence type="ECO:0000313" key="1">
    <source>
        <dbReference type="EMBL" id="OGD67632.1"/>
    </source>
</evidence>
<name>A0A1F5EJP9_9BACT</name>
<dbReference type="EMBL" id="MFAE01000002">
    <property type="protein sequence ID" value="OGD67632.1"/>
    <property type="molecule type" value="Genomic_DNA"/>
</dbReference>
<dbReference type="Proteomes" id="UP000179003">
    <property type="component" value="Unassembled WGS sequence"/>
</dbReference>
<gene>
    <name evidence="1" type="ORF">A2442_03610</name>
</gene>